<evidence type="ECO:0000259" key="4">
    <source>
        <dbReference type="PROSITE" id="PS51186"/>
    </source>
</evidence>
<dbReference type="EMBL" id="JAATJN010000001">
    <property type="protein sequence ID" value="NJC58494.1"/>
    <property type="molecule type" value="Genomic_DNA"/>
</dbReference>
<dbReference type="RefSeq" id="WP_167952292.1">
    <property type="nucleotide sequence ID" value="NZ_BAAAPQ010000038.1"/>
</dbReference>
<evidence type="ECO:0000256" key="2">
    <source>
        <dbReference type="ARBA" id="ARBA00023315"/>
    </source>
</evidence>
<evidence type="ECO:0000313" key="6">
    <source>
        <dbReference type="Proteomes" id="UP000576792"/>
    </source>
</evidence>
<comment type="similarity">
    <text evidence="3">Belongs to the acetyltransferase family. RimJ subfamily.</text>
</comment>
<organism evidence="5 6">
    <name type="scientific">Brevibacterium marinum</name>
    <dbReference type="NCBI Taxonomy" id="418643"/>
    <lineage>
        <taxon>Bacteria</taxon>
        <taxon>Bacillati</taxon>
        <taxon>Actinomycetota</taxon>
        <taxon>Actinomycetes</taxon>
        <taxon>Micrococcales</taxon>
        <taxon>Brevibacteriaceae</taxon>
        <taxon>Brevibacterium</taxon>
    </lineage>
</organism>
<keyword evidence="6" id="KW-1185">Reference proteome</keyword>
<feature type="domain" description="N-acetyltransferase" evidence="4">
    <location>
        <begin position="16"/>
        <end position="181"/>
    </location>
</feature>
<accession>A0A846RWA3</accession>
<dbReference type="Gene3D" id="3.40.630.30">
    <property type="match status" value="1"/>
</dbReference>
<dbReference type="AlphaFoldDB" id="A0A846RWA3"/>
<keyword evidence="2" id="KW-0012">Acyltransferase</keyword>
<dbReference type="GO" id="GO:0016747">
    <property type="term" value="F:acyltransferase activity, transferring groups other than amino-acyl groups"/>
    <property type="evidence" value="ECO:0007669"/>
    <property type="project" value="InterPro"/>
</dbReference>
<sequence length="183" mass="19867">MILPPWPSTPPRHGPVVLREVAPKDVAMARELSTDPYVPQTGSLPFDASSEDGLAWVTRQQGRHSEGAGFSFAIASAVSDEAVGHCGLWLKSLDDGLGTAGYAINPRHRRLGYAVNALRALTDFGWTVPGLLRIVLHIEPWNIASQRTARRAGYSSQKFGVGHRIANGETRDMLVYEVVRPGA</sequence>
<dbReference type="PANTHER" id="PTHR43792">
    <property type="entry name" value="GNAT FAMILY, PUTATIVE (AFU_ORTHOLOGUE AFUA_3G00765)-RELATED-RELATED"/>
    <property type="match status" value="1"/>
</dbReference>
<proteinExistence type="inferred from homology"/>
<dbReference type="PANTHER" id="PTHR43792:SF8">
    <property type="entry name" value="[RIBOSOMAL PROTEIN US5]-ALANINE N-ACETYLTRANSFERASE"/>
    <property type="match status" value="1"/>
</dbReference>
<reference evidence="5 6" key="1">
    <citation type="submission" date="2020-03" db="EMBL/GenBank/DDBJ databases">
        <title>Sequencing the genomes of 1000 actinobacteria strains.</title>
        <authorList>
            <person name="Klenk H.-P."/>
        </authorList>
    </citation>
    <scope>NUCLEOTIDE SEQUENCE [LARGE SCALE GENOMIC DNA]</scope>
    <source>
        <strain evidence="5 6">DSM 18964</strain>
    </source>
</reference>
<dbReference type="InterPro" id="IPR016181">
    <property type="entry name" value="Acyl_CoA_acyltransferase"/>
</dbReference>
<keyword evidence="1 5" id="KW-0808">Transferase</keyword>
<gene>
    <name evidence="5" type="ORF">BKA07_003529</name>
</gene>
<dbReference type="SUPFAM" id="SSF55729">
    <property type="entry name" value="Acyl-CoA N-acyltransferases (Nat)"/>
    <property type="match status" value="1"/>
</dbReference>
<evidence type="ECO:0000256" key="1">
    <source>
        <dbReference type="ARBA" id="ARBA00022679"/>
    </source>
</evidence>
<dbReference type="InterPro" id="IPR000182">
    <property type="entry name" value="GNAT_dom"/>
</dbReference>
<dbReference type="PROSITE" id="PS51186">
    <property type="entry name" value="GNAT"/>
    <property type="match status" value="1"/>
</dbReference>
<evidence type="ECO:0000313" key="5">
    <source>
        <dbReference type="EMBL" id="NJC58494.1"/>
    </source>
</evidence>
<dbReference type="Proteomes" id="UP000576792">
    <property type="component" value="Unassembled WGS sequence"/>
</dbReference>
<comment type="caution">
    <text evidence="5">The sequence shown here is derived from an EMBL/GenBank/DDBJ whole genome shotgun (WGS) entry which is preliminary data.</text>
</comment>
<name>A0A846RWA3_9MICO</name>
<protein>
    <submittedName>
        <fullName evidence="5">RimJ/RimL family protein N-acetyltransferase</fullName>
    </submittedName>
</protein>
<evidence type="ECO:0000256" key="3">
    <source>
        <dbReference type="ARBA" id="ARBA00038502"/>
    </source>
</evidence>
<dbReference type="InterPro" id="IPR051531">
    <property type="entry name" value="N-acetyltransferase"/>
</dbReference>
<dbReference type="Pfam" id="PF13302">
    <property type="entry name" value="Acetyltransf_3"/>
    <property type="match status" value="1"/>
</dbReference>